<feature type="compositionally biased region" description="Polar residues" evidence="1">
    <location>
        <begin position="154"/>
        <end position="173"/>
    </location>
</feature>
<dbReference type="WBParaSite" id="TCONS_00013378.p1">
    <property type="protein sequence ID" value="TCONS_00013378.p1"/>
    <property type="gene ID" value="XLOC_009255"/>
</dbReference>
<evidence type="ECO:0000313" key="3">
    <source>
        <dbReference type="WBParaSite" id="TCONS_00013378.p1"/>
    </source>
</evidence>
<evidence type="ECO:0000256" key="1">
    <source>
        <dbReference type="SAM" id="MobiDB-lite"/>
    </source>
</evidence>
<protein>
    <submittedName>
        <fullName evidence="3">Uncharacterized protein</fullName>
    </submittedName>
</protein>
<accession>A0AAF5DKS8</accession>
<evidence type="ECO:0000313" key="2">
    <source>
        <dbReference type="Proteomes" id="UP000035681"/>
    </source>
</evidence>
<proteinExistence type="predicted"/>
<organism evidence="2 3">
    <name type="scientific">Strongyloides stercoralis</name>
    <name type="common">Threadworm</name>
    <dbReference type="NCBI Taxonomy" id="6248"/>
    <lineage>
        <taxon>Eukaryota</taxon>
        <taxon>Metazoa</taxon>
        <taxon>Ecdysozoa</taxon>
        <taxon>Nematoda</taxon>
        <taxon>Chromadorea</taxon>
        <taxon>Rhabditida</taxon>
        <taxon>Tylenchina</taxon>
        <taxon>Panagrolaimomorpha</taxon>
        <taxon>Strongyloidoidea</taxon>
        <taxon>Strongyloididae</taxon>
        <taxon>Strongyloides</taxon>
    </lineage>
</organism>
<sequence>MYRLLISKLKKLLIPVPPVTLPPPTSPSSSSSPSNDRMIRGYYNKNFSITAVLDYSLNNVKFIKLELNKQVTFTVLEQLLGEENISEKTQQLLLTITEEHYLLTLESPSKQRKLGLTLLRQHNLLPEETPNTDNSSEDSEKEESLSSDIEDQEQPSITSSHQKNQTVKKQSSR</sequence>
<feature type="region of interest" description="Disordered" evidence="1">
    <location>
        <begin position="121"/>
        <end position="173"/>
    </location>
</feature>
<keyword evidence="2" id="KW-1185">Reference proteome</keyword>
<dbReference type="Proteomes" id="UP000035681">
    <property type="component" value="Unplaced"/>
</dbReference>
<name>A0AAF5DKS8_STRER</name>
<dbReference type="AlphaFoldDB" id="A0AAF5DKS8"/>
<reference evidence="3" key="1">
    <citation type="submission" date="2024-02" db="UniProtKB">
        <authorList>
            <consortium name="WormBaseParasite"/>
        </authorList>
    </citation>
    <scope>IDENTIFICATION</scope>
</reference>